<sequence length="223" mass="24482">MSDGAGPASGRSRAGPHVHGESPVGPARRRVGIFGGSFNPPHLAHLALARMARDTLALDELRWLPAGMPWQKPAGELAPAEHRLAMVRLLVAEGPGFIVDARELHRAGPSYTVDTLTELRAEQPGAELMLVIGQDQYARIDTWRDAAQWRAWVQFAVAARDGQPPQPPADWHAGNHRLVVLPLPEHPISATHIRQRVRAGEDITPLVGPDVARYIDQHRLYRA</sequence>
<dbReference type="PANTHER" id="PTHR39321:SF3">
    <property type="entry name" value="PHOSPHOPANTETHEINE ADENYLYLTRANSFERASE"/>
    <property type="match status" value="1"/>
</dbReference>
<dbReference type="EC" id="2.7.7.18" evidence="11"/>
<keyword evidence="4 11" id="KW-0662">Pyridine nucleotide biosynthesis</keyword>
<keyword evidence="6 11" id="KW-0548">Nucleotidyltransferase</keyword>
<evidence type="ECO:0000256" key="2">
    <source>
        <dbReference type="ARBA" id="ARBA00005019"/>
    </source>
</evidence>
<dbReference type="InterPro" id="IPR005248">
    <property type="entry name" value="NadD/NMNAT"/>
</dbReference>
<dbReference type="SUPFAM" id="SSF52374">
    <property type="entry name" value="Nucleotidylyl transferase"/>
    <property type="match status" value="1"/>
</dbReference>
<evidence type="ECO:0000256" key="7">
    <source>
        <dbReference type="ARBA" id="ARBA00022741"/>
    </source>
</evidence>
<feature type="compositionally biased region" description="Low complexity" evidence="12">
    <location>
        <begin position="1"/>
        <end position="15"/>
    </location>
</feature>
<dbReference type="GO" id="GO:0009435">
    <property type="term" value="P:NAD+ biosynthetic process"/>
    <property type="evidence" value="ECO:0007669"/>
    <property type="project" value="UniProtKB-UniRule"/>
</dbReference>
<name>A0A940YGJ9_9BURK</name>
<keyword evidence="9 11" id="KW-0520">NAD</keyword>
<dbReference type="GO" id="GO:0005524">
    <property type="term" value="F:ATP binding"/>
    <property type="evidence" value="ECO:0007669"/>
    <property type="project" value="UniProtKB-KW"/>
</dbReference>
<evidence type="ECO:0000256" key="9">
    <source>
        <dbReference type="ARBA" id="ARBA00023027"/>
    </source>
</evidence>
<comment type="function">
    <text evidence="1 11">Catalyzes the reversible adenylation of nicotinate mononucleotide (NaMN) to nicotinic acid adenine dinucleotide (NaAD).</text>
</comment>
<keyword evidence="15" id="KW-1185">Reference proteome</keyword>
<dbReference type="HAMAP" id="MF_00244">
    <property type="entry name" value="NaMN_adenylyltr"/>
    <property type="match status" value="1"/>
</dbReference>
<dbReference type="NCBIfam" id="NF000840">
    <property type="entry name" value="PRK00071.1-3"/>
    <property type="match status" value="1"/>
</dbReference>
<dbReference type="Proteomes" id="UP000676246">
    <property type="component" value="Unassembled WGS sequence"/>
</dbReference>
<keyword evidence="7 11" id="KW-0547">Nucleotide-binding</keyword>
<evidence type="ECO:0000313" key="14">
    <source>
        <dbReference type="EMBL" id="MBQ0932936.1"/>
    </source>
</evidence>
<comment type="caution">
    <text evidence="14">The sequence shown here is derived from an EMBL/GenBank/DDBJ whole genome shotgun (WGS) entry which is preliminary data.</text>
</comment>
<evidence type="ECO:0000256" key="1">
    <source>
        <dbReference type="ARBA" id="ARBA00002324"/>
    </source>
</evidence>
<evidence type="ECO:0000313" key="15">
    <source>
        <dbReference type="Proteomes" id="UP000676246"/>
    </source>
</evidence>
<dbReference type="PANTHER" id="PTHR39321">
    <property type="entry name" value="NICOTINATE-NUCLEOTIDE ADENYLYLTRANSFERASE-RELATED"/>
    <property type="match status" value="1"/>
</dbReference>
<evidence type="ECO:0000256" key="3">
    <source>
        <dbReference type="ARBA" id="ARBA00009014"/>
    </source>
</evidence>
<gene>
    <name evidence="11 14" type="primary">nadD</name>
    <name evidence="14" type="ORF">KAK03_20895</name>
</gene>
<dbReference type="InterPro" id="IPR014729">
    <property type="entry name" value="Rossmann-like_a/b/a_fold"/>
</dbReference>
<protein>
    <recommendedName>
        <fullName evidence="11">Probable nicotinate-nucleotide adenylyltransferase</fullName>
        <ecNumber evidence="11">2.7.7.18</ecNumber>
    </recommendedName>
    <alternativeName>
        <fullName evidence="11">Deamido-NAD(+) diphosphorylase</fullName>
    </alternativeName>
    <alternativeName>
        <fullName evidence="11">Deamido-NAD(+) pyrophosphorylase</fullName>
    </alternativeName>
    <alternativeName>
        <fullName evidence="11">Nicotinate mononucleotide adenylyltransferase</fullName>
        <shortName evidence="11">NaMN adenylyltransferase</shortName>
    </alternativeName>
</protein>
<dbReference type="Pfam" id="PF01467">
    <property type="entry name" value="CTP_transf_like"/>
    <property type="match status" value="1"/>
</dbReference>
<dbReference type="AlphaFoldDB" id="A0A940YGJ9"/>
<dbReference type="NCBIfam" id="TIGR00482">
    <property type="entry name" value="nicotinate (nicotinamide) nucleotide adenylyltransferase"/>
    <property type="match status" value="1"/>
</dbReference>
<comment type="similarity">
    <text evidence="3 11">Belongs to the NadD family.</text>
</comment>
<evidence type="ECO:0000259" key="13">
    <source>
        <dbReference type="Pfam" id="PF01467"/>
    </source>
</evidence>
<keyword evidence="5 11" id="KW-0808">Transferase</keyword>
<evidence type="ECO:0000256" key="11">
    <source>
        <dbReference type="HAMAP-Rule" id="MF_00244"/>
    </source>
</evidence>
<dbReference type="CDD" id="cd02165">
    <property type="entry name" value="NMNAT"/>
    <property type="match status" value="1"/>
</dbReference>
<evidence type="ECO:0000256" key="4">
    <source>
        <dbReference type="ARBA" id="ARBA00022642"/>
    </source>
</evidence>
<comment type="catalytic activity">
    <reaction evidence="10 11">
        <text>nicotinate beta-D-ribonucleotide + ATP + H(+) = deamido-NAD(+) + diphosphate</text>
        <dbReference type="Rhea" id="RHEA:22860"/>
        <dbReference type="ChEBI" id="CHEBI:15378"/>
        <dbReference type="ChEBI" id="CHEBI:30616"/>
        <dbReference type="ChEBI" id="CHEBI:33019"/>
        <dbReference type="ChEBI" id="CHEBI:57502"/>
        <dbReference type="ChEBI" id="CHEBI:58437"/>
        <dbReference type="EC" id="2.7.7.18"/>
    </reaction>
</comment>
<evidence type="ECO:0000256" key="10">
    <source>
        <dbReference type="ARBA" id="ARBA00048721"/>
    </source>
</evidence>
<organism evidence="14 15">
    <name type="scientific">Ideonella alba</name>
    <dbReference type="NCBI Taxonomy" id="2824118"/>
    <lineage>
        <taxon>Bacteria</taxon>
        <taxon>Pseudomonadati</taxon>
        <taxon>Pseudomonadota</taxon>
        <taxon>Betaproteobacteria</taxon>
        <taxon>Burkholderiales</taxon>
        <taxon>Sphaerotilaceae</taxon>
        <taxon>Ideonella</taxon>
    </lineage>
</organism>
<dbReference type="Gene3D" id="3.40.50.620">
    <property type="entry name" value="HUPs"/>
    <property type="match status" value="1"/>
</dbReference>
<comment type="pathway">
    <text evidence="2 11">Cofactor biosynthesis; NAD(+) biosynthesis; deamido-NAD(+) from nicotinate D-ribonucleotide: step 1/1.</text>
</comment>
<evidence type="ECO:0000256" key="6">
    <source>
        <dbReference type="ARBA" id="ARBA00022695"/>
    </source>
</evidence>
<dbReference type="GO" id="GO:0004515">
    <property type="term" value="F:nicotinate-nucleotide adenylyltransferase activity"/>
    <property type="evidence" value="ECO:0007669"/>
    <property type="project" value="UniProtKB-UniRule"/>
</dbReference>
<evidence type="ECO:0000256" key="12">
    <source>
        <dbReference type="SAM" id="MobiDB-lite"/>
    </source>
</evidence>
<evidence type="ECO:0000256" key="5">
    <source>
        <dbReference type="ARBA" id="ARBA00022679"/>
    </source>
</evidence>
<keyword evidence="8 11" id="KW-0067">ATP-binding</keyword>
<proteinExistence type="inferred from homology"/>
<dbReference type="InterPro" id="IPR004821">
    <property type="entry name" value="Cyt_trans-like"/>
</dbReference>
<feature type="domain" description="Cytidyltransferase-like" evidence="13">
    <location>
        <begin position="33"/>
        <end position="196"/>
    </location>
</feature>
<evidence type="ECO:0000256" key="8">
    <source>
        <dbReference type="ARBA" id="ARBA00022840"/>
    </source>
</evidence>
<reference evidence="14 15" key="1">
    <citation type="submission" date="2021-04" db="EMBL/GenBank/DDBJ databases">
        <title>The genome sequence of Ideonella sp. 3Y2.</title>
        <authorList>
            <person name="Liu Y."/>
        </authorList>
    </citation>
    <scope>NUCLEOTIDE SEQUENCE [LARGE SCALE GENOMIC DNA]</scope>
    <source>
        <strain evidence="14 15">3Y2</strain>
    </source>
</reference>
<dbReference type="EMBL" id="JAGQDD010000021">
    <property type="protein sequence ID" value="MBQ0932936.1"/>
    <property type="molecule type" value="Genomic_DNA"/>
</dbReference>
<accession>A0A940YGJ9</accession>
<feature type="region of interest" description="Disordered" evidence="12">
    <location>
        <begin position="1"/>
        <end position="26"/>
    </location>
</feature>